<accession>A0A3N4IEA4</accession>
<evidence type="ECO:0000256" key="1">
    <source>
        <dbReference type="SAM" id="MobiDB-lite"/>
    </source>
</evidence>
<evidence type="ECO:0000313" key="2">
    <source>
        <dbReference type="EMBL" id="RPA84109.1"/>
    </source>
</evidence>
<evidence type="ECO:0000313" key="3">
    <source>
        <dbReference type="Proteomes" id="UP000275078"/>
    </source>
</evidence>
<sequence>MAEPKSAGQSRLSPRPAQTADCLHWRLRAICGLSPATTSGPKPVDLTKEGELGKTTSLFPNLQGQRKRQFFGLGPANNTRPAAGLKERKEGDFL</sequence>
<feature type="compositionally biased region" description="Basic and acidic residues" evidence="1">
    <location>
        <begin position="85"/>
        <end position="94"/>
    </location>
</feature>
<dbReference type="EMBL" id="ML119661">
    <property type="protein sequence ID" value="RPA84109.1"/>
    <property type="molecule type" value="Genomic_DNA"/>
</dbReference>
<feature type="region of interest" description="Disordered" evidence="1">
    <location>
        <begin position="71"/>
        <end position="94"/>
    </location>
</feature>
<proteinExistence type="predicted"/>
<organism evidence="2 3">
    <name type="scientific">Ascobolus immersus RN42</name>
    <dbReference type="NCBI Taxonomy" id="1160509"/>
    <lineage>
        <taxon>Eukaryota</taxon>
        <taxon>Fungi</taxon>
        <taxon>Dikarya</taxon>
        <taxon>Ascomycota</taxon>
        <taxon>Pezizomycotina</taxon>
        <taxon>Pezizomycetes</taxon>
        <taxon>Pezizales</taxon>
        <taxon>Ascobolaceae</taxon>
        <taxon>Ascobolus</taxon>
    </lineage>
</organism>
<protein>
    <submittedName>
        <fullName evidence="2">Uncharacterized protein</fullName>
    </submittedName>
</protein>
<dbReference type="AlphaFoldDB" id="A0A3N4IEA4"/>
<gene>
    <name evidence="2" type="ORF">BJ508DRAFT_324096</name>
</gene>
<name>A0A3N4IEA4_ASCIM</name>
<reference evidence="2 3" key="1">
    <citation type="journal article" date="2018" name="Nat. Ecol. Evol.">
        <title>Pezizomycetes genomes reveal the molecular basis of ectomycorrhizal truffle lifestyle.</title>
        <authorList>
            <person name="Murat C."/>
            <person name="Payen T."/>
            <person name="Noel B."/>
            <person name="Kuo A."/>
            <person name="Morin E."/>
            <person name="Chen J."/>
            <person name="Kohler A."/>
            <person name="Krizsan K."/>
            <person name="Balestrini R."/>
            <person name="Da Silva C."/>
            <person name="Montanini B."/>
            <person name="Hainaut M."/>
            <person name="Levati E."/>
            <person name="Barry K.W."/>
            <person name="Belfiori B."/>
            <person name="Cichocki N."/>
            <person name="Clum A."/>
            <person name="Dockter R.B."/>
            <person name="Fauchery L."/>
            <person name="Guy J."/>
            <person name="Iotti M."/>
            <person name="Le Tacon F."/>
            <person name="Lindquist E.A."/>
            <person name="Lipzen A."/>
            <person name="Malagnac F."/>
            <person name="Mello A."/>
            <person name="Molinier V."/>
            <person name="Miyauchi S."/>
            <person name="Poulain J."/>
            <person name="Riccioni C."/>
            <person name="Rubini A."/>
            <person name="Sitrit Y."/>
            <person name="Splivallo R."/>
            <person name="Traeger S."/>
            <person name="Wang M."/>
            <person name="Zifcakova L."/>
            <person name="Wipf D."/>
            <person name="Zambonelli A."/>
            <person name="Paolocci F."/>
            <person name="Nowrousian M."/>
            <person name="Ottonello S."/>
            <person name="Baldrian P."/>
            <person name="Spatafora J.W."/>
            <person name="Henrissat B."/>
            <person name="Nagy L.G."/>
            <person name="Aury J.M."/>
            <person name="Wincker P."/>
            <person name="Grigoriev I.V."/>
            <person name="Bonfante P."/>
            <person name="Martin F.M."/>
        </authorList>
    </citation>
    <scope>NUCLEOTIDE SEQUENCE [LARGE SCALE GENOMIC DNA]</scope>
    <source>
        <strain evidence="2 3">RN42</strain>
    </source>
</reference>
<keyword evidence="3" id="KW-1185">Reference proteome</keyword>
<dbReference type="Proteomes" id="UP000275078">
    <property type="component" value="Unassembled WGS sequence"/>
</dbReference>